<feature type="compositionally biased region" description="Polar residues" evidence="1">
    <location>
        <begin position="1"/>
        <end position="10"/>
    </location>
</feature>
<protein>
    <submittedName>
        <fullName evidence="2">Uncharacterized protein</fullName>
    </submittedName>
</protein>
<evidence type="ECO:0000313" key="3">
    <source>
        <dbReference type="Proteomes" id="UP000652219"/>
    </source>
</evidence>
<accession>A0A8H6IVE9</accession>
<name>A0A8H6IVE9_9PEZI</name>
<proteinExistence type="predicted"/>
<dbReference type="Proteomes" id="UP000652219">
    <property type="component" value="Unassembled WGS sequence"/>
</dbReference>
<gene>
    <name evidence="2" type="ORF">CSOJ01_12361</name>
</gene>
<evidence type="ECO:0000256" key="1">
    <source>
        <dbReference type="SAM" id="MobiDB-lite"/>
    </source>
</evidence>
<dbReference type="EMBL" id="WIGN01000314">
    <property type="protein sequence ID" value="KAF6800119.1"/>
    <property type="molecule type" value="Genomic_DNA"/>
</dbReference>
<reference evidence="2 3" key="1">
    <citation type="journal article" date="2020" name="Phytopathology">
        <title>Genome Sequence Resources of Colletotrichum truncatum, C. plurivorum, C. musicola, and C. sojae: Four Species Pathogenic to Soybean (Glycine max).</title>
        <authorList>
            <person name="Rogerio F."/>
            <person name="Boufleur T.R."/>
            <person name="Ciampi-Guillardi M."/>
            <person name="Sukno S.A."/>
            <person name="Thon M.R."/>
            <person name="Massola Junior N.S."/>
            <person name="Baroncelli R."/>
        </authorList>
    </citation>
    <scope>NUCLEOTIDE SEQUENCE [LARGE SCALE GENOMIC DNA]</scope>
    <source>
        <strain evidence="2 3">LFN0009</strain>
    </source>
</reference>
<dbReference type="AlphaFoldDB" id="A0A8H6IVE9"/>
<keyword evidence="3" id="KW-1185">Reference proteome</keyword>
<feature type="region of interest" description="Disordered" evidence="1">
    <location>
        <begin position="1"/>
        <end position="28"/>
    </location>
</feature>
<sequence>MADQSGSQSSNAGNKDGNAAAKTVSKDALRDEYMKQMQKGIDDMIAKNPELASNLATSPSTYAPGMDFVAACQEYLDPAGRERFTAAMGRYMGMVEPAPGTEGSDIFDEVRKECLALLEGRADLQAKWDEVFGDREAWRKMYDAIRQRRSE</sequence>
<comment type="caution">
    <text evidence="2">The sequence shown here is derived from an EMBL/GenBank/DDBJ whole genome shotgun (WGS) entry which is preliminary data.</text>
</comment>
<feature type="compositionally biased region" description="Low complexity" evidence="1">
    <location>
        <begin position="11"/>
        <end position="22"/>
    </location>
</feature>
<evidence type="ECO:0000313" key="2">
    <source>
        <dbReference type="EMBL" id="KAF6800119.1"/>
    </source>
</evidence>
<organism evidence="2 3">
    <name type="scientific">Colletotrichum sojae</name>
    <dbReference type="NCBI Taxonomy" id="2175907"/>
    <lineage>
        <taxon>Eukaryota</taxon>
        <taxon>Fungi</taxon>
        <taxon>Dikarya</taxon>
        <taxon>Ascomycota</taxon>
        <taxon>Pezizomycotina</taxon>
        <taxon>Sordariomycetes</taxon>
        <taxon>Hypocreomycetidae</taxon>
        <taxon>Glomerellales</taxon>
        <taxon>Glomerellaceae</taxon>
        <taxon>Colletotrichum</taxon>
        <taxon>Colletotrichum orchidearum species complex</taxon>
    </lineage>
</organism>